<feature type="transmembrane region" description="Helical" evidence="7">
    <location>
        <begin position="390"/>
        <end position="412"/>
    </location>
</feature>
<dbReference type="GO" id="GO:0015293">
    <property type="term" value="F:symporter activity"/>
    <property type="evidence" value="ECO:0007669"/>
    <property type="project" value="UniProtKB-KW"/>
</dbReference>
<feature type="transmembrane region" description="Helical" evidence="7">
    <location>
        <begin position="225"/>
        <end position="244"/>
    </location>
</feature>
<dbReference type="AlphaFoldDB" id="A0A423U7C8"/>
<name>A0A423U7C8_PENVA</name>
<sequence>MGRRKIDELLISAFGWVPARVTLGVLTFFGFVNQFMVRVNLSVAIVAMVHQNKTVEEVQAQCIPRSQATNTSRTFVVGTTEYQANALTSMNNKELTQDEPADEGLAWDEVTQGIVLASYYYGYTITQIVGGRLAELYGTRLVFGGCIMGSGIITLFTPIAARAHVGAAIALRGVAWPSMHALLARWIPPAERPRFIAFAYFATTLSVTFTLPLCGLIIDGRGWEAVFYTTGVLSLTWCMFWFALMHDTPAKHPRISREELEHIEVAVAAGGSSKKTGAAIPWRHISTSMPVWAIIVCDMGNTFGLSIYLTQLPTYMRNVLGFSIKKNGLLSGLPFLCRYVGGIISSTGGEWLMSRGFLSIVNTRRIFSAVAMLGPTVVLVGVAYSGCDPALTVSLLCLSMFLNGAITTSQLVNHTDVAPNFSALIGEEHKSETQYK</sequence>
<comment type="caution">
    <text evidence="8">The sequence shown here is derived from an EMBL/GenBank/DDBJ whole genome shotgun (WGS) entry which is preliminary data.</text>
</comment>
<organism evidence="8 9">
    <name type="scientific">Penaeus vannamei</name>
    <name type="common">Whiteleg shrimp</name>
    <name type="synonym">Litopenaeus vannamei</name>
    <dbReference type="NCBI Taxonomy" id="6689"/>
    <lineage>
        <taxon>Eukaryota</taxon>
        <taxon>Metazoa</taxon>
        <taxon>Ecdysozoa</taxon>
        <taxon>Arthropoda</taxon>
        <taxon>Crustacea</taxon>
        <taxon>Multicrustacea</taxon>
        <taxon>Malacostraca</taxon>
        <taxon>Eumalacostraca</taxon>
        <taxon>Eucarida</taxon>
        <taxon>Decapoda</taxon>
        <taxon>Dendrobranchiata</taxon>
        <taxon>Penaeoidea</taxon>
        <taxon>Penaeidae</taxon>
        <taxon>Penaeus</taxon>
    </lineage>
</organism>
<keyword evidence="5 7" id="KW-1133">Transmembrane helix</keyword>
<dbReference type="PANTHER" id="PTHR11662">
    <property type="entry name" value="SOLUTE CARRIER FAMILY 17"/>
    <property type="match status" value="1"/>
</dbReference>
<feature type="transmembrane region" description="Helical" evidence="7">
    <location>
        <begin position="13"/>
        <end position="32"/>
    </location>
</feature>
<keyword evidence="9" id="KW-1185">Reference proteome</keyword>
<dbReference type="InterPro" id="IPR036259">
    <property type="entry name" value="MFS_trans_sf"/>
</dbReference>
<dbReference type="GO" id="GO:0006820">
    <property type="term" value="P:monoatomic anion transport"/>
    <property type="evidence" value="ECO:0007669"/>
    <property type="project" value="TreeGrafter"/>
</dbReference>
<dbReference type="InterPro" id="IPR011701">
    <property type="entry name" value="MFS"/>
</dbReference>
<feature type="transmembrane region" description="Helical" evidence="7">
    <location>
        <begin position="329"/>
        <end position="353"/>
    </location>
</feature>
<dbReference type="Pfam" id="PF07690">
    <property type="entry name" value="MFS_1"/>
    <property type="match status" value="1"/>
</dbReference>
<evidence type="ECO:0000256" key="3">
    <source>
        <dbReference type="ARBA" id="ARBA00022692"/>
    </source>
</evidence>
<evidence type="ECO:0000256" key="2">
    <source>
        <dbReference type="ARBA" id="ARBA00022448"/>
    </source>
</evidence>
<dbReference type="Gene3D" id="1.20.1250.20">
    <property type="entry name" value="MFS general substrate transporter like domains"/>
    <property type="match status" value="2"/>
</dbReference>
<keyword evidence="2" id="KW-0813">Transport</keyword>
<evidence type="ECO:0000256" key="4">
    <source>
        <dbReference type="ARBA" id="ARBA00022847"/>
    </source>
</evidence>
<evidence type="ECO:0000256" key="6">
    <source>
        <dbReference type="ARBA" id="ARBA00023136"/>
    </source>
</evidence>
<proteinExistence type="predicted"/>
<evidence type="ECO:0000256" key="5">
    <source>
        <dbReference type="ARBA" id="ARBA00022989"/>
    </source>
</evidence>
<dbReference type="Proteomes" id="UP000283509">
    <property type="component" value="Unassembled WGS sequence"/>
</dbReference>
<reference evidence="8 9" key="2">
    <citation type="submission" date="2019-01" db="EMBL/GenBank/DDBJ databases">
        <title>The decoding of complex shrimp genome reveals the adaptation for benthos swimmer, frequently molting mechanism and breeding impact on genome.</title>
        <authorList>
            <person name="Sun Y."/>
            <person name="Gao Y."/>
            <person name="Yu Y."/>
        </authorList>
    </citation>
    <scope>NUCLEOTIDE SEQUENCE [LARGE SCALE GENOMIC DNA]</scope>
    <source>
        <tissue evidence="8">Muscle</tissue>
    </source>
</reference>
<evidence type="ECO:0000313" key="8">
    <source>
        <dbReference type="EMBL" id="ROT84617.1"/>
    </source>
</evidence>
<feature type="transmembrane region" description="Helical" evidence="7">
    <location>
        <begin position="365"/>
        <end position="384"/>
    </location>
</feature>
<feature type="transmembrane region" description="Helical" evidence="7">
    <location>
        <begin position="291"/>
        <end position="309"/>
    </location>
</feature>
<dbReference type="OrthoDB" id="2985014at2759"/>
<dbReference type="EMBL" id="QCYY01000520">
    <property type="protein sequence ID" value="ROT84617.1"/>
    <property type="molecule type" value="Genomic_DNA"/>
</dbReference>
<dbReference type="SUPFAM" id="SSF103473">
    <property type="entry name" value="MFS general substrate transporter"/>
    <property type="match status" value="1"/>
</dbReference>
<protein>
    <submittedName>
        <fullName evidence="8">Putative sialin</fullName>
    </submittedName>
</protein>
<dbReference type="STRING" id="6689.A0A423U7C8"/>
<dbReference type="FunFam" id="1.20.1250.20:FF:000003">
    <property type="entry name" value="Solute carrier family 17 member 3"/>
    <property type="match status" value="1"/>
</dbReference>
<evidence type="ECO:0000313" key="9">
    <source>
        <dbReference type="Proteomes" id="UP000283509"/>
    </source>
</evidence>
<keyword evidence="6 7" id="KW-0472">Membrane</keyword>
<evidence type="ECO:0000256" key="1">
    <source>
        <dbReference type="ARBA" id="ARBA00004141"/>
    </source>
</evidence>
<dbReference type="InterPro" id="IPR050382">
    <property type="entry name" value="MFS_Na/Anion_cotransporter"/>
</dbReference>
<keyword evidence="4" id="KW-0769">Symport</keyword>
<dbReference type="PANTHER" id="PTHR11662:SF399">
    <property type="entry name" value="FI19708P1-RELATED"/>
    <property type="match status" value="1"/>
</dbReference>
<feature type="transmembrane region" description="Helical" evidence="7">
    <location>
        <begin position="195"/>
        <end position="219"/>
    </location>
</feature>
<keyword evidence="3 7" id="KW-0812">Transmembrane</keyword>
<feature type="transmembrane region" description="Helical" evidence="7">
    <location>
        <begin position="141"/>
        <end position="159"/>
    </location>
</feature>
<reference evidence="8 9" key="1">
    <citation type="submission" date="2018-04" db="EMBL/GenBank/DDBJ databases">
        <authorList>
            <person name="Zhang X."/>
            <person name="Yuan J."/>
            <person name="Li F."/>
            <person name="Xiang J."/>
        </authorList>
    </citation>
    <scope>NUCLEOTIDE SEQUENCE [LARGE SCALE GENOMIC DNA]</scope>
    <source>
        <tissue evidence="8">Muscle</tissue>
    </source>
</reference>
<gene>
    <name evidence="8" type="ORF">C7M84_022208</name>
</gene>
<evidence type="ECO:0000256" key="7">
    <source>
        <dbReference type="SAM" id="Phobius"/>
    </source>
</evidence>
<accession>A0A423U7C8</accession>
<comment type="subcellular location">
    <subcellularLocation>
        <location evidence="1">Membrane</location>
        <topology evidence="1">Multi-pass membrane protein</topology>
    </subcellularLocation>
</comment>
<dbReference type="GO" id="GO:0016020">
    <property type="term" value="C:membrane"/>
    <property type="evidence" value="ECO:0007669"/>
    <property type="project" value="UniProtKB-SubCell"/>
</dbReference>